<protein>
    <submittedName>
        <fullName evidence="1">Uncharacterized protein</fullName>
    </submittedName>
</protein>
<sequence length="150" mass="17547">LQRSKSYKEDASDDKKEEFRNAVKKYVRGLVEKYYCNGVDEKQHVKNIEELCNWASREYGDILNDGRLRIGVGQKILNLYLKYLWCLNKVALPPHCPIDRGIASIIDNKSSINWTKLDDISDYKNLIEKAKKKTNSKSLAEWELETYSRK</sequence>
<feature type="non-terminal residue" evidence="1">
    <location>
        <position position="1"/>
    </location>
</feature>
<gene>
    <name evidence="1" type="ORF">S01H4_35623</name>
</gene>
<comment type="caution">
    <text evidence="1">The sequence shown here is derived from an EMBL/GenBank/DDBJ whole genome shotgun (WGS) entry which is preliminary data.</text>
</comment>
<reference evidence="1" key="1">
    <citation type="journal article" date="2014" name="Front. Microbiol.">
        <title>High frequency of phylogenetically diverse reductive dehalogenase-homologous genes in deep subseafloor sedimentary metagenomes.</title>
        <authorList>
            <person name="Kawai M."/>
            <person name="Futagami T."/>
            <person name="Toyoda A."/>
            <person name="Takaki Y."/>
            <person name="Nishi S."/>
            <person name="Hori S."/>
            <person name="Arai W."/>
            <person name="Tsubouchi T."/>
            <person name="Morono Y."/>
            <person name="Uchiyama I."/>
            <person name="Ito T."/>
            <person name="Fujiyama A."/>
            <person name="Inagaki F."/>
            <person name="Takami H."/>
        </authorList>
    </citation>
    <scope>NUCLEOTIDE SEQUENCE</scope>
    <source>
        <strain evidence="1">Expedition CK06-06</strain>
    </source>
</reference>
<organism evidence="1">
    <name type="scientific">marine sediment metagenome</name>
    <dbReference type="NCBI Taxonomy" id="412755"/>
    <lineage>
        <taxon>unclassified sequences</taxon>
        <taxon>metagenomes</taxon>
        <taxon>ecological metagenomes</taxon>
    </lineage>
</organism>
<evidence type="ECO:0000313" key="1">
    <source>
        <dbReference type="EMBL" id="GAG80144.1"/>
    </source>
</evidence>
<dbReference type="EMBL" id="BART01018961">
    <property type="protein sequence ID" value="GAG80144.1"/>
    <property type="molecule type" value="Genomic_DNA"/>
</dbReference>
<accession>X1AE09</accession>
<name>X1AE09_9ZZZZ</name>
<dbReference type="AlphaFoldDB" id="X1AE09"/>
<proteinExistence type="predicted"/>